<feature type="compositionally biased region" description="Basic and acidic residues" evidence="1">
    <location>
        <begin position="496"/>
        <end position="506"/>
    </location>
</feature>
<accession>A0A7J6BVM9</accession>
<name>A0A7J6BVM9_9TELE</name>
<evidence type="ECO:0000313" key="2">
    <source>
        <dbReference type="EMBL" id="KAF4099030.1"/>
    </source>
</evidence>
<feature type="compositionally biased region" description="Polar residues" evidence="1">
    <location>
        <begin position="42"/>
        <end position="65"/>
    </location>
</feature>
<evidence type="ECO:0000313" key="3">
    <source>
        <dbReference type="Proteomes" id="UP000579812"/>
    </source>
</evidence>
<feature type="compositionally biased region" description="Basic and acidic residues" evidence="1">
    <location>
        <begin position="447"/>
        <end position="485"/>
    </location>
</feature>
<keyword evidence="3" id="KW-1185">Reference proteome</keyword>
<comment type="caution">
    <text evidence="2">The sequence shown here is derived from an EMBL/GenBank/DDBJ whole genome shotgun (WGS) entry which is preliminary data.</text>
</comment>
<dbReference type="EMBL" id="JAAMOB010000021">
    <property type="protein sequence ID" value="KAF4099030.1"/>
    <property type="molecule type" value="Genomic_DNA"/>
</dbReference>
<evidence type="ECO:0000256" key="1">
    <source>
        <dbReference type="SAM" id="MobiDB-lite"/>
    </source>
</evidence>
<feature type="region of interest" description="Disordered" evidence="1">
    <location>
        <begin position="447"/>
        <end position="506"/>
    </location>
</feature>
<proteinExistence type="predicted"/>
<dbReference type="AlphaFoldDB" id="A0A7J6BVM9"/>
<feature type="region of interest" description="Disordered" evidence="1">
    <location>
        <begin position="42"/>
        <end position="94"/>
    </location>
</feature>
<dbReference type="Proteomes" id="UP000579812">
    <property type="component" value="Unassembled WGS sequence"/>
</dbReference>
<reference evidence="2 3" key="1">
    <citation type="submission" date="2020-04" db="EMBL/GenBank/DDBJ databases">
        <title>Chromosome-level genome assembly of a cyprinid fish Onychostoma macrolepis by integration of Nanopore Sequencing, Bionano and Hi-C technology.</title>
        <authorList>
            <person name="Wang D."/>
        </authorList>
    </citation>
    <scope>NUCLEOTIDE SEQUENCE [LARGE SCALE GENOMIC DNA]</scope>
    <source>
        <strain evidence="2">SWU-2019</strain>
        <tissue evidence="2">Muscle</tissue>
    </source>
</reference>
<gene>
    <name evidence="2" type="ORF">G5714_021060</name>
</gene>
<feature type="region of interest" description="Disordered" evidence="1">
    <location>
        <begin position="185"/>
        <end position="209"/>
    </location>
</feature>
<sequence>MGVALVNTLRRKTDRTEWPRMWMVCHPDASVLRTITDRVNEDQTAGEGSSDQRSTARQEQQTVAQTRVVEEEPIPDYPILRRTTTSRGKKNQIENPFYKSKLGDSFETFQLGKGLYRPTHAKSKKAETNLDRERQWNAEYAPGITCGQLWSLLNGGDAAAVLSDASLTQQAKRAILAQKDLTNKAALESSDSEHEEEDDRDSAYEELILPRERTPRNVTPIPKGTLSVPRRLRFRDLTPDLDEEPVRETDRSVEVNEINRHLEALHLGTPGQRRPSALFQQVRSPRQPELGAGGARATLEELMRKDQEMKLLKKVKLKNTTVKGKVRELVRYGERMKISDDSVDFHILAEFGLHGGKKLAKTLEGLIPTNLEEVEQETFEEKWKTVGALSACQEVAEKGVGGILKHIFQGVKRNALLGAKEFLLYGPETSPEELEKALIRYDRKTEIIQTDREKSNNKPSRPKDQPRRSEREKRPYNRFEPEGRPSHAPIANQNRNGKEQKRGRKE</sequence>
<protein>
    <submittedName>
        <fullName evidence="2">Uncharacterized protein</fullName>
    </submittedName>
</protein>
<organism evidence="2 3">
    <name type="scientific">Onychostoma macrolepis</name>
    <dbReference type="NCBI Taxonomy" id="369639"/>
    <lineage>
        <taxon>Eukaryota</taxon>
        <taxon>Metazoa</taxon>
        <taxon>Chordata</taxon>
        <taxon>Craniata</taxon>
        <taxon>Vertebrata</taxon>
        <taxon>Euteleostomi</taxon>
        <taxon>Actinopterygii</taxon>
        <taxon>Neopterygii</taxon>
        <taxon>Teleostei</taxon>
        <taxon>Ostariophysi</taxon>
        <taxon>Cypriniformes</taxon>
        <taxon>Cyprinidae</taxon>
        <taxon>Acrossocheilinae</taxon>
        <taxon>Onychostoma</taxon>
    </lineage>
</organism>